<sequence length="333" mass="34846">MNGGPTIYDVASAAGVSIATVSHTMNRPARVGEETRKRVLAEIDRLGYVPHAVAVHRARTKALRVGVIAPFTSYASFGTRLQGVLRLFAGTAHEVLVYDHDSVSRISSPRLAMLPVSGQLDGLIVMGIPLDDDTAERLLARRIPTVLVDGARPEFSSIVVDDERGGYLAGRRLIERGASEFLYVSEGQVSRRYVSPGQRRMHGVIRALGEAGLPPETLRHVAVGPTMADARKVGAALATVTGTGTGIVAHHDGIAAGLVAGLRSAGRDVPGEFAVVGFDGGPVAEAAALTTIVQPLARSGTAGAEVLAQHMRDPETPVKHVTLGVELSEGATA</sequence>
<dbReference type="PANTHER" id="PTHR30146">
    <property type="entry name" value="LACI-RELATED TRANSCRIPTIONAL REPRESSOR"/>
    <property type="match status" value="1"/>
</dbReference>
<dbReference type="InterPro" id="IPR000843">
    <property type="entry name" value="HTH_LacI"/>
</dbReference>
<evidence type="ECO:0000256" key="3">
    <source>
        <dbReference type="ARBA" id="ARBA00023163"/>
    </source>
</evidence>
<evidence type="ECO:0000256" key="2">
    <source>
        <dbReference type="ARBA" id="ARBA00023125"/>
    </source>
</evidence>
<dbReference type="InterPro" id="IPR046335">
    <property type="entry name" value="LacI/GalR-like_sensor"/>
</dbReference>
<dbReference type="KEGG" id="aarc:G127AT_05355"/>
<dbReference type="GO" id="GO:0000976">
    <property type="term" value="F:transcription cis-regulatory region binding"/>
    <property type="evidence" value="ECO:0007669"/>
    <property type="project" value="TreeGrafter"/>
</dbReference>
<dbReference type="SUPFAM" id="SSF53822">
    <property type="entry name" value="Periplasmic binding protein-like I"/>
    <property type="match status" value="1"/>
</dbReference>
<dbReference type="PROSITE" id="PS50932">
    <property type="entry name" value="HTH_LACI_2"/>
    <property type="match status" value="1"/>
</dbReference>
<dbReference type="Gene3D" id="1.10.260.40">
    <property type="entry name" value="lambda repressor-like DNA-binding domains"/>
    <property type="match status" value="1"/>
</dbReference>
<feature type="domain" description="HTH lacI-type" evidence="4">
    <location>
        <begin position="5"/>
        <end position="59"/>
    </location>
</feature>
<evidence type="ECO:0000313" key="6">
    <source>
        <dbReference type="Proteomes" id="UP000671914"/>
    </source>
</evidence>
<gene>
    <name evidence="5" type="ORF">G127AT_05355</name>
</gene>
<proteinExistence type="predicted"/>
<protein>
    <submittedName>
        <fullName evidence="5">LacI family DNA-binding transcriptional regulator</fullName>
    </submittedName>
</protein>
<evidence type="ECO:0000313" key="5">
    <source>
        <dbReference type="EMBL" id="QTX05633.1"/>
    </source>
</evidence>
<keyword evidence="2 5" id="KW-0238">DNA-binding</keyword>
<accession>A0A975IPH2</accession>
<keyword evidence="3" id="KW-0804">Transcription</keyword>
<dbReference type="SUPFAM" id="SSF47413">
    <property type="entry name" value="lambda repressor-like DNA-binding domains"/>
    <property type="match status" value="1"/>
</dbReference>
<dbReference type="PANTHER" id="PTHR30146:SF24">
    <property type="entry name" value="XYLOSE OPERON REGULATORY PROTEIN"/>
    <property type="match status" value="1"/>
</dbReference>
<dbReference type="Pfam" id="PF13377">
    <property type="entry name" value="Peripla_BP_3"/>
    <property type="match status" value="1"/>
</dbReference>
<dbReference type="InterPro" id="IPR010982">
    <property type="entry name" value="Lambda_DNA-bd_dom_sf"/>
</dbReference>
<dbReference type="RefSeq" id="WP_210900801.1">
    <property type="nucleotide sequence ID" value="NZ_CP071696.1"/>
</dbReference>
<dbReference type="CDD" id="cd06267">
    <property type="entry name" value="PBP1_LacI_sugar_binding-like"/>
    <property type="match status" value="1"/>
</dbReference>
<dbReference type="InterPro" id="IPR028082">
    <property type="entry name" value="Peripla_BP_I"/>
</dbReference>
<keyword evidence="6" id="KW-1185">Reference proteome</keyword>
<dbReference type="EMBL" id="CP071696">
    <property type="protein sequence ID" value="QTX05633.1"/>
    <property type="molecule type" value="Genomic_DNA"/>
</dbReference>
<keyword evidence="1" id="KW-0805">Transcription regulation</keyword>
<name>A0A975IPH2_9MICO</name>
<evidence type="ECO:0000256" key="1">
    <source>
        <dbReference type="ARBA" id="ARBA00023015"/>
    </source>
</evidence>
<dbReference type="Gene3D" id="3.40.50.2300">
    <property type="match status" value="2"/>
</dbReference>
<evidence type="ECO:0000259" key="4">
    <source>
        <dbReference type="PROSITE" id="PS50932"/>
    </source>
</evidence>
<dbReference type="CDD" id="cd01392">
    <property type="entry name" value="HTH_LacI"/>
    <property type="match status" value="1"/>
</dbReference>
<dbReference type="Proteomes" id="UP000671914">
    <property type="component" value="Chromosome"/>
</dbReference>
<dbReference type="AlphaFoldDB" id="A0A975IPH2"/>
<dbReference type="GO" id="GO:0003700">
    <property type="term" value="F:DNA-binding transcription factor activity"/>
    <property type="evidence" value="ECO:0007669"/>
    <property type="project" value="TreeGrafter"/>
</dbReference>
<dbReference type="SMART" id="SM00354">
    <property type="entry name" value="HTH_LACI"/>
    <property type="match status" value="1"/>
</dbReference>
<reference evidence="5" key="1">
    <citation type="submission" date="2021-03" db="EMBL/GenBank/DDBJ databases">
        <title>Agromyces archimandritus sp. nov., isolated from the cockroach Archimandrita tessellata.</title>
        <authorList>
            <person name="Guzman J."/>
            <person name="Ortuzar M."/>
            <person name="Poehlein A."/>
            <person name="Daniel R."/>
            <person name="Trujillo M."/>
            <person name="Vilcinskas A."/>
        </authorList>
    </citation>
    <scope>NUCLEOTIDE SEQUENCE</scope>
    <source>
        <strain evidence="5">G127AT</strain>
    </source>
</reference>
<dbReference type="Pfam" id="PF00356">
    <property type="entry name" value="LacI"/>
    <property type="match status" value="1"/>
</dbReference>
<organism evidence="5 6">
    <name type="scientific">Agromyces archimandritae</name>
    <dbReference type="NCBI Taxonomy" id="2781962"/>
    <lineage>
        <taxon>Bacteria</taxon>
        <taxon>Bacillati</taxon>
        <taxon>Actinomycetota</taxon>
        <taxon>Actinomycetes</taxon>
        <taxon>Micrococcales</taxon>
        <taxon>Microbacteriaceae</taxon>
        <taxon>Agromyces</taxon>
    </lineage>
</organism>